<comment type="caution">
    <text evidence="3">The sequence shown here is derived from an EMBL/GenBank/DDBJ whole genome shotgun (WGS) entry which is preliminary data.</text>
</comment>
<accession>A0A2G2W752</accession>
<dbReference type="PANTHER" id="PTHR31225:SF225">
    <property type="entry name" value="SESQUITERPENE SYNTHASE 12"/>
    <property type="match status" value="1"/>
</dbReference>
<dbReference type="SUPFAM" id="SSF48576">
    <property type="entry name" value="Terpenoid synthases"/>
    <property type="match status" value="1"/>
</dbReference>
<gene>
    <name evidence="3" type="ORF">CQW23_19927</name>
</gene>
<keyword evidence="1" id="KW-0479">Metal-binding</keyword>
<dbReference type="OrthoDB" id="1877784at2759"/>
<dbReference type="GO" id="GO:0000287">
    <property type="term" value="F:magnesium ion binding"/>
    <property type="evidence" value="ECO:0007669"/>
    <property type="project" value="InterPro"/>
</dbReference>
<dbReference type="Gene3D" id="1.10.600.10">
    <property type="entry name" value="Farnesyl Diphosphate Synthase"/>
    <property type="match status" value="1"/>
</dbReference>
<dbReference type="PANTHER" id="PTHR31225">
    <property type="entry name" value="OS04G0344100 PROTEIN-RELATED"/>
    <property type="match status" value="1"/>
</dbReference>
<dbReference type="InterPro" id="IPR008949">
    <property type="entry name" value="Isoprenoid_synthase_dom_sf"/>
</dbReference>
<name>A0A2G2W752_CAPBA</name>
<dbReference type="GO" id="GO:0016114">
    <property type="term" value="P:terpenoid biosynthetic process"/>
    <property type="evidence" value="ECO:0007669"/>
    <property type="project" value="InterPro"/>
</dbReference>
<dbReference type="Pfam" id="PF03936">
    <property type="entry name" value="Terpene_synth_C"/>
    <property type="match status" value="1"/>
</dbReference>
<reference evidence="3 4" key="1">
    <citation type="journal article" date="2017" name="Genome Biol.">
        <title>New reference genome sequences of hot pepper reveal the massive evolution of plant disease-resistance genes by retroduplication.</title>
        <authorList>
            <person name="Kim S."/>
            <person name="Park J."/>
            <person name="Yeom S.I."/>
            <person name="Kim Y.M."/>
            <person name="Seo E."/>
            <person name="Kim K.T."/>
            <person name="Kim M.S."/>
            <person name="Lee J.M."/>
            <person name="Cheong K."/>
            <person name="Shin H.S."/>
            <person name="Kim S.B."/>
            <person name="Han K."/>
            <person name="Lee J."/>
            <person name="Park M."/>
            <person name="Lee H.A."/>
            <person name="Lee H.Y."/>
            <person name="Lee Y."/>
            <person name="Oh S."/>
            <person name="Lee J.H."/>
            <person name="Choi E."/>
            <person name="Choi E."/>
            <person name="Lee S.E."/>
            <person name="Jeon J."/>
            <person name="Kim H."/>
            <person name="Choi G."/>
            <person name="Song H."/>
            <person name="Lee J."/>
            <person name="Lee S.C."/>
            <person name="Kwon J.K."/>
            <person name="Lee H.Y."/>
            <person name="Koo N."/>
            <person name="Hong Y."/>
            <person name="Kim R.W."/>
            <person name="Kang W.H."/>
            <person name="Huh J.H."/>
            <person name="Kang B.C."/>
            <person name="Yang T.J."/>
            <person name="Lee Y.H."/>
            <person name="Bennetzen J.L."/>
            <person name="Choi D."/>
        </authorList>
    </citation>
    <scope>NUCLEOTIDE SEQUENCE [LARGE SCALE GENOMIC DNA]</scope>
    <source>
        <strain evidence="4">cv. PBC81</strain>
    </source>
</reference>
<evidence type="ECO:0000313" key="4">
    <source>
        <dbReference type="Proteomes" id="UP000224567"/>
    </source>
</evidence>
<protein>
    <recommendedName>
        <fullName evidence="2">Terpene synthase metal-binding domain-containing protein</fullName>
    </recommendedName>
</protein>
<dbReference type="InterPro" id="IPR005630">
    <property type="entry name" value="Terpene_synthase_metal-bd"/>
</dbReference>
<dbReference type="InterPro" id="IPR050148">
    <property type="entry name" value="Terpene_synthase-like"/>
</dbReference>
<dbReference type="AlphaFoldDB" id="A0A2G2W752"/>
<dbReference type="Proteomes" id="UP000224567">
    <property type="component" value="Unassembled WGS sequence"/>
</dbReference>
<reference evidence="4" key="2">
    <citation type="journal article" date="2017" name="J. Anim. Genet.">
        <title>Multiple reference genome sequences of hot pepper reveal the massive evolution of plant disease resistance genes by retroduplication.</title>
        <authorList>
            <person name="Kim S."/>
            <person name="Park J."/>
            <person name="Yeom S.-I."/>
            <person name="Kim Y.-M."/>
            <person name="Seo E."/>
            <person name="Kim K.-T."/>
            <person name="Kim M.-S."/>
            <person name="Lee J.M."/>
            <person name="Cheong K."/>
            <person name="Shin H.-S."/>
            <person name="Kim S.-B."/>
            <person name="Han K."/>
            <person name="Lee J."/>
            <person name="Park M."/>
            <person name="Lee H.-A."/>
            <person name="Lee H.-Y."/>
            <person name="Lee Y."/>
            <person name="Oh S."/>
            <person name="Lee J.H."/>
            <person name="Choi E."/>
            <person name="Choi E."/>
            <person name="Lee S.E."/>
            <person name="Jeon J."/>
            <person name="Kim H."/>
            <person name="Choi G."/>
            <person name="Song H."/>
            <person name="Lee J."/>
            <person name="Lee S.-C."/>
            <person name="Kwon J.-K."/>
            <person name="Lee H.-Y."/>
            <person name="Koo N."/>
            <person name="Hong Y."/>
            <person name="Kim R.W."/>
            <person name="Kang W.-H."/>
            <person name="Huh J.H."/>
            <person name="Kang B.-C."/>
            <person name="Yang T.-J."/>
            <person name="Lee Y.-H."/>
            <person name="Bennetzen J.L."/>
            <person name="Choi D."/>
        </authorList>
    </citation>
    <scope>NUCLEOTIDE SEQUENCE [LARGE SCALE GENOMIC DNA]</scope>
    <source>
        <strain evidence="4">cv. PBC81</strain>
    </source>
</reference>
<proteinExistence type="predicted"/>
<evidence type="ECO:0000313" key="3">
    <source>
        <dbReference type="EMBL" id="PHT41073.1"/>
    </source>
</evidence>
<evidence type="ECO:0000256" key="1">
    <source>
        <dbReference type="ARBA" id="ARBA00022723"/>
    </source>
</evidence>
<keyword evidence="4" id="KW-1185">Reference proteome</keyword>
<dbReference type="EMBL" id="MLFT02000008">
    <property type="protein sequence ID" value="PHT41073.1"/>
    <property type="molecule type" value="Genomic_DNA"/>
</dbReference>
<dbReference type="GO" id="GO:0010333">
    <property type="term" value="F:terpene synthase activity"/>
    <property type="evidence" value="ECO:0007669"/>
    <property type="project" value="InterPro"/>
</dbReference>
<organism evidence="3 4">
    <name type="scientific">Capsicum baccatum</name>
    <name type="common">Peruvian pepper</name>
    <dbReference type="NCBI Taxonomy" id="33114"/>
    <lineage>
        <taxon>Eukaryota</taxon>
        <taxon>Viridiplantae</taxon>
        <taxon>Streptophyta</taxon>
        <taxon>Embryophyta</taxon>
        <taxon>Tracheophyta</taxon>
        <taxon>Spermatophyta</taxon>
        <taxon>Magnoliopsida</taxon>
        <taxon>eudicotyledons</taxon>
        <taxon>Gunneridae</taxon>
        <taxon>Pentapetalae</taxon>
        <taxon>asterids</taxon>
        <taxon>lamiids</taxon>
        <taxon>Solanales</taxon>
        <taxon>Solanaceae</taxon>
        <taxon>Solanoideae</taxon>
        <taxon>Capsiceae</taxon>
        <taxon>Capsicum</taxon>
    </lineage>
</organism>
<evidence type="ECO:0000259" key="2">
    <source>
        <dbReference type="Pfam" id="PF03936"/>
    </source>
</evidence>
<feature type="domain" description="Terpene synthase metal-binding" evidence="2">
    <location>
        <begin position="4"/>
        <end position="87"/>
    </location>
</feature>
<sequence>MMGATTSLVGMMEFISRETFEWLKNEPLIVRAASLISRVMDDIVGHEIEQKRKHVASVIECYMKDYGVSMQEAYAKFEKEVSNGWKDINKELIFRPTEAPTFVLERVLNFARVMDTLYKNEDGYTNSKGKVKNMINLLLVESIKN</sequence>
<dbReference type="STRING" id="33114.A0A2G2W752"/>